<reference evidence="3" key="1">
    <citation type="journal article" date="2017" name="Front. Plant Sci.">
        <title>Climate Clever Clovers: New Paradigm to Reduce the Environmental Footprint of Ruminants by Breeding Low Methanogenic Forages Utilizing Haplotype Variation.</title>
        <authorList>
            <person name="Kaur P."/>
            <person name="Appels R."/>
            <person name="Bayer P.E."/>
            <person name="Keeble-Gagnere G."/>
            <person name="Wang J."/>
            <person name="Hirakawa H."/>
            <person name="Shirasawa K."/>
            <person name="Vercoe P."/>
            <person name="Stefanova K."/>
            <person name="Durmic Z."/>
            <person name="Nichols P."/>
            <person name="Revell C."/>
            <person name="Isobe S.N."/>
            <person name="Edwards D."/>
            <person name="Erskine W."/>
        </authorList>
    </citation>
    <scope>NUCLEOTIDE SEQUENCE [LARGE SCALE GENOMIC DNA]</scope>
    <source>
        <strain evidence="3">cv. Daliak</strain>
    </source>
</reference>
<organism evidence="2 3">
    <name type="scientific">Trifolium subterraneum</name>
    <name type="common">Subterranean clover</name>
    <dbReference type="NCBI Taxonomy" id="3900"/>
    <lineage>
        <taxon>Eukaryota</taxon>
        <taxon>Viridiplantae</taxon>
        <taxon>Streptophyta</taxon>
        <taxon>Embryophyta</taxon>
        <taxon>Tracheophyta</taxon>
        <taxon>Spermatophyta</taxon>
        <taxon>Magnoliopsida</taxon>
        <taxon>eudicotyledons</taxon>
        <taxon>Gunneridae</taxon>
        <taxon>Pentapetalae</taxon>
        <taxon>rosids</taxon>
        <taxon>fabids</taxon>
        <taxon>Fabales</taxon>
        <taxon>Fabaceae</taxon>
        <taxon>Papilionoideae</taxon>
        <taxon>50 kb inversion clade</taxon>
        <taxon>NPAAA clade</taxon>
        <taxon>Hologalegina</taxon>
        <taxon>IRL clade</taxon>
        <taxon>Trifolieae</taxon>
        <taxon>Trifolium</taxon>
    </lineage>
</organism>
<protein>
    <submittedName>
        <fullName evidence="2">Uncharacterized protein</fullName>
    </submittedName>
</protein>
<feature type="transmembrane region" description="Helical" evidence="1">
    <location>
        <begin position="53"/>
        <end position="73"/>
    </location>
</feature>
<evidence type="ECO:0000313" key="3">
    <source>
        <dbReference type="Proteomes" id="UP000242715"/>
    </source>
</evidence>
<keyword evidence="3" id="KW-1185">Reference proteome</keyword>
<proteinExistence type="predicted"/>
<keyword evidence="1" id="KW-0812">Transmembrane</keyword>
<dbReference type="Proteomes" id="UP000242715">
    <property type="component" value="Unassembled WGS sequence"/>
</dbReference>
<sequence>MAVYSSLHMWPPLTHTLGRLKGITGRDLAWKILNEIFIAFLRSALFLSSRGLLLLYLFIASFSLQIGLSILLWQQLSLIYEGKTYLSNLSSQEDNEEEEKKDCQNLVRFFGLQYSVARFLSIFHVTRKRHDT</sequence>
<evidence type="ECO:0000313" key="2">
    <source>
        <dbReference type="EMBL" id="GAU43024.1"/>
    </source>
</evidence>
<keyword evidence="1" id="KW-1133">Transmembrane helix</keyword>
<evidence type="ECO:0000256" key="1">
    <source>
        <dbReference type="SAM" id="Phobius"/>
    </source>
</evidence>
<dbReference type="OrthoDB" id="9909019at2759"/>
<dbReference type="AlphaFoldDB" id="A0A2Z6NEM4"/>
<gene>
    <name evidence="2" type="ORF">TSUD_12790</name>
</gene>
<dbReference type="EMBL" id="DF973953">
    <property type="protein sequence ID" value="GAU43024.1"/>
    <property type="molecule type" value="Genomic_DNA"/>
</dbReference>
<accession>A0A2Z6NEM4</accession>
<name>A0A2Z6NEM4_TRISU</name>
<keyword evidence="1" id="KW-0472">Membrane</keyword>